<dbReference type="SUPFAM" id="SSF54637">
    <property type="entry name" value="Thioesterase/thiol ester dehydrase-isomerase"/>
    <property type="match status" value="1"/>
</dbReference>
<reference evidence="1 2" key="1">
    <citation type="submission" date="2014-03" db="EMBL/GenBank/DDBJ databases">
        <title>Genome sequence of Bordetella holmseii.</title>
        <authorList>
            <person name="Harvill E."/>
            <person name="Goodfield L.L."/>
            <person name="Ivanov Y."/>
            <person name="Meyer J.A."/>
            <person name="Newth C."/>
            <person name="Cassiday P."/>
            <person name="Tondella M.L."/>
            <person name="Liao P."/>
            <person name="Zimmerman J."/>
            <person name="Meert K."/>
            <person name="Wessel D."/>
            <person name="Berger J."/>
            <person name="Dean J.M."/>
            <person name="Holubkov R."/>
            <person name="Burr J."/>
            <person name="Liu T."/>
            <person name="Brinkac L.M."/>
            <person name="Sanka R."/>
            <person name="Kim M."/>
            <person name="Losada L."/>
        </authorList>
    </citation>
    <scope>NUCLEOTIDE SEQUENCE [LARGE SCALE GENOMIC DNA]</scope>
    <source>
        <strain evidence="1 2">CDC-H585-BH</strain>
    </source>
</reference>
<protein>
    <submittedName>
        <fullName evidence="1">Thioesterase family protein</fullName>
    </submittedName>
</protein>
<dbReference type="PANTHER" id="PTHR31793">
    <property type="entry name" value="4-HYDROXYBENZOYL-COA THIOESTERASE FAMILY MEMBER"/>
    <property type="match status" value="1"/>
</dbReference>
<evidence type="ECO:0000313" key="2">
    <source>
        <dbReference type="Proteomes" id="UP000026682"/>
    </source>
</evidence>
<dbReference type="RefSeq" id="WP_005018425.1">
    <property type="nucleotide sequence ID" value="NZ_JFZZ01000140.1"/>
</dbReference>
<proteinExistence type="predicted"/>
<dbReference type="GeneID" id="93121283"/>
<dbReference type="AlphaFoldDB" id="A0A158M1V3"/>
<organism evidence="1 2">
    <name type="scientific">Bordetella holmesii CDC-H585-BH</name>
    <dbReference type="NCBI Taxonomy" id="1331206"/>
    <lineage>
        <taxon>Bacteria</taxon>
        <taxon>Pseudomonadati</taxon>
        <taxon>Pseudomonadota</taxon>
        <taxon>Betaproteobacteria</taxon>
        <taxon>Burkholderiales</taxon>
        <taxon>Alcaligenaceae</taxon>
        <taxon>Bordetella</taxon>
    </lineage>
</organism>
<accession>A0A158M1V3</accession>
<gene>
    <name evidence="1" type="ORF">L497_3653</name>
</gene>
<dbReference type="Proteomes" id="UP000026682">
    <property type="component" value="Unassembled WGS sequence"/>
</dbReference>
<dbReference type="Gene3D" id="3.10.129.10">
    <property type="entry name" value="Hotdog Thioesterase"/>
    <property type="match status" value="1"/>
</dbReference>
<name>A0A158M1V3_9BORD</name>
<dbReference type="PATRIC" id="fig|1331206.3.peg.3382"/>
<comment type="caution">
    <text evidence="1">The sequence shown here is derived from an EMBL/GenBank/DDBJ whole genome shotgun (WGS) entry which is preliminary data.</text>
</comment>
<sequence length="142" mass="16279">MSRSYVSEVEILFRHFDPAGIVFYPRYFEMINDFIEEWFDKSLGVSFHTLHTERGIGTPTAAVQCDFKLPSRWHERLRQVLELQHIGGSSFLAQVRFEGQDGKMRLSAQVTIVTVDLARMRATALPDDLRAAMQEFLSPAQA</sequence>
<dbReference type="STRING" id="35814.BBB42_02590"/>
<dbReference type="Pfam" id="PF13279">
    <property type="entry name" value="4HBT_2"/>
    <property type="match status" value="1"/>
</dbReference>
<dbReference type="InterPro" id="IPR029069">
    <property type="entry name" value="HotDog_dom_sf"/>
</dbReference>
<dbReference type="EMBL" id="JFZZ01000140">
    <property type="protein sequence ID" value="KAK87167.1"/>
    <property type="molecule type" value="Genomic_DNA"/>
</dbReference>
<dbReference type="GO" id="GO:0047617">
    <property type="term" value="F:fatty acyl-CoA hydrolase activity"/>
    <property type="evidence" value="ECO:0007669"/>
    <property type="project" value="TreeGrafter"/>
</dbReference>
<evidence type="ECO:0000313" key="1">
    <source>
        <dbReference type="EMBL" id="KAK87167.1"/>
    </source>
</evidence>
<dbReference type="CDD" id="cd00586">
    <property type="entry name" value="4HBT"/>
    <property type="match status" value="1"/>
</dbReference>
<dbReference type="InterPro" id="IPR050563">
    <property type="entry name" value="4-hydroxybenzoyl-CoA_TE"/>
</dbReference>
<dbReference type="PANTHER" id="PTHR31793:SF24">
    <property type="entry name" value="LONG-CHAIN ACYL-COA THIOESTERASE FADM"/>
    <property type="match status" value="1"/>
</dbReference>